<proteinExistence type="predicted"/>
<dbReference type="AlphaFoldDB" id="A0A670INC2"/>
<name>A0A670INC2_PODMU</name>
<keyword evidence="2" id="KW-1185">Reference proteome</keyword>
<reference evidence="1" key="3">
    <citation type="submission" date="2025-09" db="UniProtKB">
        <authorList>
            <consortium name="Ensembl"/>
        </authorList>
    </citation>
    <scope>IDENTIFICATION</scope>
</reference>
<accession>A0A670INC2</accession>
<dbReference type="GeneTree" id="ENSGT01030000238694"/>
<evidence type="ECO:0000313" key="2">
    <source>
        <dbReference type="Proteomes" id="UP000472272"/>
    </source>
</evidence>
<protein>
    <submittedName>
        <fullName evidence="1">Uncharacterized protein</fullName>
    </submittedName>
</protein>
<dbReference type="Proteomes" id="UP000472272">
    <property type="component" value="Chromosome 6"/>
</dbReference>
<sequence>MMEINLGLYLSVSPSNFIEVLVTVKKFYANNCSHQNLACFCHVIACFEEAIVALFLSVYLCKLGKFPQLSSCQGD</sequence>
<evidence type="ECO:0000313" key="1">
    <source>
        <dbReference type="Ensembl" id="ENSPMRP00000012782.1"/>
    </source>
</evidence>
<reference evidence="1 2" key="1">
    <citation type="journal article" date="2019" name="Proc. Natl. Acad. Sci. U.S.A.">
        <title>Regulatory changes in pterin and carotenoid genes underlie balanced color polymorphisms in the wall lizard.</title>
        <authorList>
            <person name="Andrade P."/>
            <person name="Pinho C."/>
            <person name="Perez I de Lanuza G."/>
            <person name="Afonso S."/>
            <person name="Brejcha J."/>
            <person name="Rubin C.J."/>
            <person name="Wallerman O."/>
            <person name="Pereira P."/>
            <person name="Sabatino S.J."/>
            <person name="Bellati A."/>
            <person name="Pellitteri-Rosa D."/>
            <person name="Bosakova Z."/>
            <person name="Bunikis I."/>
            <person name="Carretero M.A."/>
            <person name="Feiner N."/>
            <person name="Marsik P."/>
            <person name="Pauperio F."/>
            <person name="Salvi D."/>
            <person name="Soler L."/>
            <person name="While G.M."/>
            <person name="Uller T."/>
            <person name="Font E."/>
            <person name="Andersson L."/>
            <person name="Carneiro M."/>
        </authorList>
    </citation>
    <scope>NUCLEOTIDE SEQUENCE</scope>
</reference>
<dbReference type="Ensembl" id="ENSPMRT00000013652.1">
    <property type="protein sequence ID" value="ENSPMRP00000012782.1"/>
    <property type="gene ID" value="ENSPMRG00000008549.1"/>
</dbReference>
<reference evidence="1" key="2">
    <citation type="submission" date="2025-08" db="UniProtKB">
        <authorList>
            <consortium name="Ensembl"/>
        </authorList>
    </citation>
    <scope>IDENTIFICATION</scope>
</reference>
<organism evidence="1 2">
    <name type="scientific">Podarcis muralis</name>
    <name type="common">Wall lizard</name>
    <name type="synonym">Lacerta muralis</name>
    <dbReference type="NCBI Taxonomy" id="64176"/>
    <lineage>
        <taxon>Eukaryota</taxon>
        <taxon>Metazoa</taxon>
        <taxon>Chordata</taxon>
        <taxon>Craniata</taxon>
        <taxon>Vertebrata</taxon>
        <taxon>Euteleostomi</taxon>
        <taxon>Lepidosauria</taxon>
        <taxon>Squamata</taxon>
        <taxon>Bifurcata</taxon>
        <taxon>Unidentata</taxon>
        <taxon>Episquamata</taxon>
        <taxon>Laterata</taxon>
        <taxon>Lacertibaenia</taxon>
        <taxon>Lacertidae</taxon>
        <taxon>Podarcis</taxon>
    </lineage>
</organism>